<dbReference type="AlphaFoldDB" id="A0AAD2FTK4"/>
<evidence type="ECO:0000256" key="4">
    <source>
        <dbReference type="ARBA" id="ARBA00023098"/>
    </source>
</evidence>
<dbReference type="PROSITE" id="PS00018">
    <property type="entry name" value="EF_HAND_1"/>
    <property type="match status" value="1"/>
</dbReference>
<keyword evidence="2 5" id="KW-0378">Hydrolase</keyword>
<keyword evidence="11" id="KW-1185">Reference proteome</keyword>
<feature type="short sequence motif" description="GXSXG" evidence="5">
    <location>
        <begin position="539"/>
        <end position="543"/>
    </location>
</feature>
<evidence type="ECO:0000313" key="10">
    <source>
        <dbReference type="EMBL" id="CAJ1952777.1"/>
    </source>
</evidence>
<evidence type="ECO:0000256" key="5">
    <source>
        <dbReference type="PROSITE-ProRule" id="PRU01161"/>
    </source>
</evidence>
<feature type="compositionally biased region" description="Basic and acidic residues" evidence="6">
    <location>
        <begin position="436"/>
        <end position="450"/>
    </location>
</feature>
<feature type="compositionally biased region" description="Polar residues" evidence="6">
    <location>
        <begin position="451"/>
        <end position="460"/>
    </location>
</feature>
<dbReference type="Pfam" id="PF01734">
    <property type="entry name" value="Patatin"/>
    <property type="match status" value="1"/>
</dbReference>
<evidence type="ECO:0000313" key="11">
    <source>
        <dbReference type="Proteomes" id="UP001295423"/>
    </source>
</evidence>
<dbReference type="PROSITE" id="PS51635">
    <property type="entry name" value="PNPLA"/>
    <property type="match status" value="1"/>
</dbReference>
<dbReference type="PANTHER" id="PTHR14226:SF66">
    <property type="entry name" value="TRIACYLGLYCEROL LIPASE PTL2"/>
    <property type="match status" value="1"/>
</dbReference>
<keyword evidence="4 5" id="KW-0443">Lipid metabolism</keyword>
<dbReference type="InterPro" id="IPR018247">
    <property type="entry name" value="EF_Hand_1_Ca_BS"/>
</dbReference>
<feature type="region of interest" description="Disordered" evidence="6">
    <location>
        <begin position="436"/>
        <end position="460"/>
    </location>
</feature>
<dbReference type="InterPro" id="IPR002641">
    <property type="entry name" value="PNPLA_dom"/>
</dbReference>
<feature type="transmembrane region" description="Helical" evidence="7">
    <location>
        <begin position="192"/>
        <end position="213"/>
    </location>
</feature>
<organism evidence="10 11">
    <name type="scientific">Cylindrotheca closterium</name>
    <dbReference type="NCBI Taxonomy" id="2856"/>
    <lineage>
        <taxon>Eukaryota</taxon>
        <taxon>Sar</taxon>
        <taxon>Stramenopiles</taxon>
        <taxon>Ochrophyta</taxon>
        <taxon>Bacillariophyta</taxon>
        <taxon>Bacillariophyceae</taxon>
        <taxon>Bacillariophycidae</taxon>
        <taxon>Bacillariales</taxon>
        <taxon>Bacillariaceae</taxon>
        <taxon>Cylindrotheca</taxon>
    </lineage>
</organism>
<evidence type="ECO:0000256" key="1">
    <source>
        <dbReference type="ARBA" id="ARBA00006104"/>
    </source>
</evidence>
<dbReference type="InterPro" id="IPR016035">
    <property type="entry name" value="Acyl_Trfase/lysoPLipase"/>
</dbReference>
<evidence type="ECO:0000256" key="2">
    <source>
        <dbReference type="ARBA" id="ARBA00022801"/>
    </source>
</evidence>
<gene>
    <name evidence="10" type="ORF">CYCCA115_LOCUS13711</name>
</gene>
<dbReference type="PANTHER" id="PTHR14226">
    <property type="entry name" value="NEUROPATHY TARGET ESTERASE/SWISS CHEESE D.MELANOGASTER"/>
    <property type="match status" value="1"/>
</dbReference>
<feature type="domain" description="EF-hand" evidence="8">
    <location>
        <begin position="119"/>
        <end position="154"/>
    </location>
</feature>
<keyword evidence="7" id="KW-0472">Membrane</keyword>
<sequence>MKFNRKRQEPTPSPILQPSSEEEENNTIPPEHHDEIYDYYFNELIPALLSAFPILMHRLFLDSKAQISLWIGSAYHFFLPGWTFPQQPYQIGGGGGEALHQRIALKLAQLWERAPPSEELTAPLHQLLKNFDLNGDGEISASELVNMTELVAILQNNTQQLLKYQREIQQSAKVQTFWVWLSREWPLLDWKLGVLLWRSFGGVLLVLAVLSIVPGRLHSLSGKILRWPILLMTYLIIAVELMVYIWIRLGIRLAETLIANPNHRQLRRKMAQAESYPDWYQYAAALDLSQRRDRWQKHNDVATGYIYNWQLIEQLIKDLKEARAKKDPLLALAVLRQCTRKNIGGVMSEDLFSYTNTGEPKYIVSEFIDEVTTTLNWITDDAVDGMGDRKRANSSDTSSSSISKYNKNLHQKIVDEKDKIWKSIESWATLNFDHSKNESEDHHKTNDRRPSNGSTDTIPLSESAANSYAAAASAAANNTMTSKKRQHHVLQLQEFLKAARAAYGRTALCLSGGAAMGCYHFGHLYGLMECDALPHIISGTSAGSAIAALVCTRTNEEIKRDLNPETVASKMQFFTRPWSERFKSLWKNGHMFAYDDWHKMAQWFSSDLTFQEAYEKTGRVMCITLASTTKKASPILLNHLNAPNITIASAVVASAAVPGFVAPVRLTMKDSDGNIISAGDEEYFDGSILHDIPIAGLAEMLNCQFFIACQVNPHIVPFFFNSKGAVGQPSRWSSGEQAWSWRGGFLLAALELYLKNDMKAKFIFLNDLEAAVGFTSTMMTQQFHGSTTIVPHVQFWDYFRLFSDPDPQMIERCMQIGSVAAYQHAAMIRSHYCISDTLEDCIARLGHRDSNGVKSYKPSRRASFETNEQISNAVAHLHRPTSFDPKKMPEVISAALEMRLAESDSSSDMSEDNSL</sequence>
<dbReference type="SUPFAM" id="SSF52151">
    <property type="entry name" value="FabD/lysophospholipase-like"/>
    <property type="match status" value="1"/>
</dbReference>
<keyword evidence="7" id="KW-0812">Transmembrane</keyword>
<feature type="domain" description="PNPLA" evidence="9">
    <location>
        <begin position="508"/>
        <end position="698"/>
    </location>
</feature>
<dbReference type="InterPro" id="IPR021771">
    <property type="entry name" value="Triacylglycerol_lipase_N"/>
</dbReference>
<dbReference type="InterPro" id="IPR050301">
    <property type="entry name" value="NTE"/>
</dbReference>
<name>A0AAD2FTK4_9STRA</name>
<dbReference type="Proteomes" id="UP001295423">
    <property type="component" value="Unassembled WGS sequence"/>
</dbReference>
<feature type="active site" description="Proton acceptor" evidence="5">
    <location>
        <position position="685"/>
    </location>
</feature>
<dbReference type="EMBL" id="CAKOGP040001814">
    <property type="protein sequence ID" value="CAJ1952777.1"/>
    <property type="molecule type" value="Genomic_DNA"/>
</dbReference>
<dbReference type="InterPro" id="IPR002048">
    <property type="entry name" value="EF_hand_dom"/>
</dbReference>
<dbReference type="GO" id="GO:0016042">
    <property type="term" value="P:lipid catabolic process"/>
    <property type="evidence" value="ECO:0007669"/>
    <property type="project" value="UniProtKB-UniRule"/>
</dbReference>
<dbReference type="PROSITE" id="PS50222">
    <property type="entry name" value="EF_HAND_2"/>
    <property type="match status" value="1"/>
</dbReference>
<proteinExistence type="inferred from homology"/>
<evidence type="ECO:0000256" key="6">
    <source>
        <dbReference type="SAM" id="MobiDB-lite"/>
    </source>
</evidence>
<evidence type="ECO:0000259" key="8">
    <source>
        <dbReference type="PROSITE" id="PS50222"/>
    </source>
</evidence>
<feature type="region of interest" description="Disordered" evidence="6">
    <location>
        <begin position="1"/>
        <end position="29"/>
    </location>
</feature>
<comment type="caution">
    <text evidence="5">Lacks conserved residue(s) required for the propagation of feature annotation.</text>
</comment>
<keyword evidence="3 5" id="KW-0442">Lipid degradation</keyword>
<reference evidence="10" key="1">
    <citation type="submission" date="2023-08" db="EMBL/GenBank/DDBJ databases">
        <authorList>
            <person name="Audoor S."/>
            <person name="Bilcke G."/>
        </authorList>
    </citation>
    <scope>NUCLEOTIDE SEQUENCE</scope>
</reference>
<comment type="similarity">
    <text evidence="1">Belongs to the PLPL family.</text>
</comment>
<comment type="caution">
    <text evidence="10">The sequence shown here is derived from an EMBL/GenBank/DDBJ whole genome shotgun (WGS) entry which is preliminary data.</text>
</comment>
<protein>
    <submittedName>
        <fullName evidence="10">Uncharacterized protein</fullName>
    </submittedName>
</protein>
<feature type="active site" description="Nucleophile" evidence="5">
    <location>
        <position position="541"/>
    </location>
</feature>
<feature type="transmembrane region" description="Helical" evidence="7">
    <location>
        <begin position="225"/>
        <end position="247"/>
    </location>
</feature>
<dbReference type="GO" id="GO:0004806">
    <property type="term" value="F:triacylglycerol lipase activity"/>
    <property type="evidence" value="ECO:0007669"/>
    <property type="project" value="InterPro"/>
</dbReference>
<evidence type="ECO:0000256" key="3">
    <source>
        <dbReference type="ARBA" id="ARBA00022963"/>
    </source>
</evidence>
<evidence type="ECO:0000256" key="7">
    <source>
        <dbReference type="SAM" id="Phobius"/>
    </source>
</evidence>
<evidence type="ECO:0000259" key="9">
    <source>
        <dbReference type="PROSITE" id="PS51635"/>
    </source>
</evidence>
<dbReference type="Gene3D" id="3.40.1090.10">
    <property type="entry name" value="Cytosolic phospholipase A2 catalytic domain"/>
    <property type="match status" value="1"/>
</dbReference>
<dbReference type="GO" id="GO:0005509">
    <property type="term" value="F:calcium ion binding"/>
    <property type="evidence" value="ECO:0007669"/>
    <property type="project" value="InterPro"/>
</dbReference>
<dbReference type="Pfam" id="PF11815">
    <property type="entry name" value="DUF3336"/>
    <property type="match status" value="1"/>
</dbReference>
<accession>A0AAD2FTK4</accession>
<keyword evidence="7" id="KW-1133">Transmembrane helix</keyword>